<accession>A0A8H6MHJ2</accession>
<sequence length="115" mass="12274">MLTSGADRIEGSSQTVGFIPDLATGTQSSADVQPMRNNIIHPRYLLKVRFTAGRLHLLATGLSSSTAIIGHGGPTTSITSFPRPETSPSKAAYNSDCWSPDNRGVAGLWTWYSPP</sequence>
<feature type="region of interest" description="Disordered" evidence="1">
    <location>
        <begin position="73"/>
        <end position="94"/>
    </location>
</feature>
<dbReference type="EMBL" id="WIGN01000681">
    <property type="protein sequence ID" value="KAF6785721.1"/>
    <property type="molecule type" value="Genomic_DNA"/>
</dbReference>
<dbReference type="Proteomes" id="UP000652219">
    <property type="component" value="Unassembled WGS sequence"/>
</dbReference>
<name>A0A8H6MHJ2_9PEZI</name>
<protein>
    <submittedName>
        <fullName evidence="2">Uncharacterized protein</fullName>
    </submittedName>
</protein>
<keyword evidence="3" id="KW-1185">Reference proteome</keyword>
<gene>
    <name evidence="2" type="ORF">CSOJ01_15556</name>
</gene>
<organism evidence="2 3">
    <name type="scientific">Colletotrichum sojae</name>
    <dbReference type="NCBI Taxonomy" id="2175907"/>
    <lineage>
        <taxon>Eukaryota</taxon>
        <taxon>Fungi</taxon>
        <taxon>Dikarya</taxon>
        <taxon>Ascomycota</taxon>
        <taxon>Pezizomycotina</taxon>
        <taxon>Sordariomycetes</taxon>
        <taxon>Hypocreomycetidae</taxon>
        <taxon>Glomerellales</taxon>
        <taxon>Glomerellaceae</taxon>
        <taxon>Colletotrichum</taxon>
        <taxon>Colletotrichum orchidearum species complex</taxon>
    </lineage>
</organism>
<evidence type="ECO:0000256" key="1">
    <source>
        <dbReference type="SAM" id="MobiDB-lite"/>
    </source>
</evidence>
<dbReference type="AlphaFoldDB" id="A0A8H6MHJ2"/>
<evidence type="ECO:0000313" key="2">
    <source>
        <dbReference type="EMBL" id="KAF6785721.1"/>
    </source>
</evidence>
<comment type="caution">
    <text evidence="2">The sequence shown here is derived from an EMBL/GenBank/DDBJ whole genome shotgun (WGS) entry which is preliminary data.</text>
</comment>
<evidence type="ECO:0000313" key="3">
    <source>
        <dbReference type="Proteomes" id="UP000652219"/>
    </source>
</evidence>
<proteinExistence type="predicted"/>
<reference evidence="2 3" key="1">
    <citation type="journal article" date="2020" name="Phytopathology">
        <title>Genome Sequence Resources of Colletotrichum truncatum, C. plurivorum, C. musicola, and C. sojae: Four Species Pathogenic to Soybean (Glycine max).</title>
        <authorList>
            <person name="Rogerio F."/>
            <person name="Boufleur T.R."/>
            <person name="Ciampi-Guillardi M."/>
            <person name="Sukno S.A."/>
            <person name="Thon M.R."/>
            <person name="Massola Junior N.S."/>
            <person name="Baroncelli R."/>
        </authorList>
    </citation>
    <scope>NUCLEOTIDE SEQUENCE [LARGE SCALE GENOMIC DNA]</scope>
    <source>
        <strain evidence="2 3">LFN0009</strain>
    </source>
</reference>